<dbReference type="InterPro" id="IPR036388">
    <property type="entry name" value="WH-like_DNA-bd_sf"/>
</dbReference>
<sequence length="126" mass="14847">MIDRDLTGRETLIMKCIWSAGKEISLQEVQKDLKEMYDWDAKRSTVRTFLTSIEGKGFITIERRGRYSYIKPLINEEKYKRDQAEKMVDFWYEGSTEGLIKTLISGKLSEEDERYLMEVLGDLDEC</sequence>
<dbReference type="GO" id="GO:0003677">
    <property type="term" value="F:DNA binding"/>
    <property type="evidence" value="ECO:0007669"/>
    <property type="project" value="UniProtKB-KW"/>
</dbReference>
<dbReference type="Pfam" id="PF03965">
    <property type="entry name" value="Penicillinase_R"/>
    <property type="match status" value="1"/>
</dbReference>
<comment type="similarity">
    <text evidence="1">Belongs to the BlaI transcriptional regulatory family.</text>
</comment>
<evidence type="ECO:0000256" key="3">
    <source>
        <dbReference type="ARBA" id="ARBA00023125"/>
    </source>
</evidence>
<gene>
    <name evidence="5" type="ORF">AR1Y2_0309</name>
</gene>
<keyword evidence="4" id="KW-0804">Transcription</keyword>
<keyword evidence="3" id="KW-0238">DNA-binding</keyword>
<accession>A0A4P8IDD9</accession>
<dbReference type="AlphaFoldDB" id="A0A4P8IDD9"/>
<evidence type="ECO:0000313" key="6">
    <source>
        <dbReference type="Proteomes" id="UP000298653"/>
    </source>
</evidence>
<dbReference type="SUPFAM" id="SSF46785">
    <property type="entry name" value="Winged helix' DNA-binding domain"/>
    <property type="match status" value="1"/>
</dbReference>
<evidence type="ECO:0000256" key="2">
    <source>
        <dbReference type="ARBA" id="ARBA00023015"/>
    </source>
</evidence>
<evidence type="ECO:0000256" key="1">
    <source>
        <dbReference type="ARBA" id="ARBA00011046"/>
    </source>
</evidence>
<organism evidence="5 6">
    <name type="scientific">Anaerostipes rhamnosivorans</name>
    <dbReference type="NCBI Taxonomy" id="1229621"/>
    <lineage>
        <taxon>Bacteria</taxon>
        <taxon>Bacillati</taxon>
        <taxon>Bacillota</taxon>
        <taxon>Clostridia</taxon>
        <taxon>Lachnospirales</taxon>
        <taxon>Lachnospiraceae</taxon>
        <taxon>Anaerostipes</taxon>
    </lineage>
</organism>
<keyword evidence="6" id="KW-1185">Reference proteome</keyword>
<dbReference type="KEGG" id="arf:AR1Y2_0309"/>
<dbReference type="EMBL" id="CP040058">
    <property type="protein sequence ID" value="QCP33763.1"/>
    <property type="molecule type" value="Genomic_DNA"/>
</dbReference>
<dbReference type="Proteomes" id="UP000298653">
    <property type="component" value="Chromosome"/>
</dbReference>
<keyword evidence="2" id="KW-0805">Transcription regulation</keyword>
<evidence type="ECO:0000256" key="4">
    <source>
        <dbReference type="ARBA" id="ARBA00023163"/>
    </source>
</evidence>
<reference evidence="5 6" key="1">
    <citation type="submission" date="2019-05" db="EMBL/GenBank/DDBJ databases">
        <title>Complete genome sequencing of Anaerostipes rhamnosivorans.</title>
        <authorList>
            <person name="Bui T.P.N."/>
            <person name="de Vos W.M."/>
        </authorList>
    </citation>
    <scope>NUCLEOTIDE SEQUENCE [LARGE SCALE GENOMIC DNA]</scope>
    <source>
        <strain evidence="5 6">1y2</strain>
    </source>
</reference>
<dbReference type="OrthoDB" id="9795583at2"/>
<evidence type="ECO:0000313" key="5">
    <source>
        <dbReference type="EMBL" id="QCP33763.1"/>
    </source>
</evidence>
<dbReference type="PIRSF" id="PIRSF019455">
    <property type="entry name" value="CopR_AtkY"/>
    <property type="match status" value="1"/>
</dbReference>
<dbReference type="RefSeq" id="WP_137327394.1">
    <property type="nucleotide sequence ID" value="NZ_CP040058.1"/>
</dbReference>
<dbReference type="InterPro" id="IPR036390">
    <property type="entry name" value="WH_DNA-bd_sf"/>
</dbReference>
<protein>
    <submittedName>
        <fullName evidence="5">Transcriptional repressor, BlaI/MecI family</fullName>
    </submittedName>
</protein>
<name>A0A4P8IDD9_9FIRM</name>
<dbReference type="InterPro" id="IPR005650">
    <property type="entry name" value="BlaI_family"/>
</dbReference>
<dbReference type="Gene3D" id="1.10.10.10">
    <property type="entry name" value="Winged helix-like DNA-binding domain superfamily/Winged helix DNA-binding domain"/>
    <property type="match status" value="1"/>
</dbReference>
<dbReference type="GO" id="GO:0045892">
    <property type="term" value="P:negative regulation of DNA-templated transcription"/>
    <property type="evidence" value="ECO:0007669"/>
    <property type="project" value="InterPro"/>
</dbReference>
<proteinExistence type="inferred from homology"/>